<gene>
    <name evidence="1" type="ORF">FHR33_005281</name>
</gene>
<comment type="caution">
    <text evidence="1">The sequence shown here is derived from an EMBL/GenBank/DDBJ whole genome shotgun (WGS) entry which is preliminary data.</text>
</comment>
<protein>
    <submittedName>
        <fullName evidence="1">Uncharacterized protein</fullName>
    </submittedName>
</protein>
<sequence length="200" mass="22415">MRLKAIFALFAVYAITAAPAFLPGQWRVIVQPATEDAVEVYYQPVSPVMLRSYEGIRPFHRALEAAERRAKAYPHDLAPPYILHEPYRLVAPYVTMRGRELASPLISGVDSPDGVSTPYAVMPQVRPAENSQAALQALMEMEGRPIDEPEVFGMGISPELNRVVLQTNTFDQDLRRRLASRYGRLVAIEWDPLAQPAQLD</sequence>
<dbReference type="EMBL" id="JACIBV010000001">
    <property type="protein sequence ID" value="MBB3729421.1"/>
    <property type="molecule type" value="Genomic_DNA"/>
</dbReference>
<dbReference type="GeneID" id="95391606"/>
<accession>A0A7W5V2S2</accession>
<proteinExistence type="predicted"/>
<name>A0A7W5V2S2_9ACTN</name>
<dbReference type="AlphaFoldDB" id="A0A7W5V2S2"/>
<dbReference type="Proteomes" id="UP000579945">
    <property type="component" value="Unassembled WGS sequence"/>
</dbReference>
<organism evidence="1 2">
    <name type="scientific">Nonomuraea dietziae</name>
    <dbReference type="NCBI Taxonomy" id="65515"/>
    <lineage>
        <taxon>Bacteria</taxon>
        <taxon>Bacillati</taxon>
        <taxon>Actinomycetota</taxon>
        <taxon>Actinomycetes</taxon>
        <taxon>Streptosporangiales</taxon>
        <taxon>Streptosporangiaceae</taxon>
        <taxon>Nonomuraea</taxon>
    </lineage>
</organism>
<keyword evidence="2" id="KW-1185">Reference proteome</keyword>
<evidence type="ECO:0000313" key="1">
    <source>
        <dbReference type="EMBL" id="MBB3729421.1"/>
    </source>
</evidence>
<reference evidence="1 2" key="1">
    <citation type="submission" date="2020-08" db="EMBL/GenBank/DDBJ databases">
        <title>Sequencing the genomes of 1000 actinobacteria strains.</title>
        <authorList>
            <person name="Klenk H.-P."/>
        </authorList>
    </citation>
    <scope>NUCLEOTIDE SEQUENCE [LARGE SCALE GENOMIC DNA]</scope>
    <source>
        <strain evidence="1 2">DSM 44320</strain>
    </source>
</reference>
<dbReference type="RefSeq" id="WP_183652697.1">
    <property type="nucleotide sequence ID" value="NZ_BAAAXX010000021.1"/>
</dbReference>
<evidence type="ECO:0000313" key="2">
    <source>
        <dbReference type="Proteomes" id="UP000579945"/>
    </source>
</evidence>